<dbReference type="InterPro" id="IPR020894">
    <property type="entry name" value="Cadherin_CS"/>
</dbReference>
<dbReference type="SUPFAM" id="SSF49313">
    <property type="entry name" value="Cadherin-like"/>
    <property type="match status" value="5"/>
</dbReference>
<evidence type="ECO:0000256" key="6">
    <source>
        <dbReference type="ARBA" id="ARBA00022737"/>
    </source>
</evidence>
<evidence type="ECO:0000256" key="1">
    <source>
        <dbReference type="ARBA" id="ARBA00004251"/>
    </source>
</evidence>
<feature type="transmembrane region" description="Helical" evidence="16">
    <location>
        <begin position="664"/>
        <end position="685"/>
    </location>
</feature>
<dbReference type="Pfam" id="PF00028">
    <property type="entry name" value="Cadherin"/>
    <property type="match status" value="4"/>
</dbReference>
<dbReference type="InterPro" id="IPR027397">
    <property type="entry name" value="Catenin-bd_sf"/>
</dbReference>
<keyword evidence="9 16" id="KW-1133">Transmembrane helix</keyword>
<dbReference type="GO" id="GO:0016339">
    <property type="term" value="P:calcium-dependent cell-cell adhesion via plasma membrane cell adhesion molecules"/>
    <property type="evidence" value="ECO:0007669"/>
    <property type="project" value="TreeGrafter"/>
</dbReference>
<evidence type="ECO:0000313" key="20">
    <source>
        <dbReference type="RefSeq" id="XP_032834829.1"/>
    </source>
</evidence>
<dbReference type="GO" id="GO:0034332">
    <property type="term" value="P:adherens junction organization"/>
    <property type="evidence" value="ECO:0007669"/>
    <property type="project" value="TreeGrafter"/>
</dbReference>
<evidence type="ECO:0000256" key="4">
    <source>
        <dbReference type="ARBA" id="ARBA00022723"/>
    </source>
</evidence>
<dbReference type="GO" id="GO:0007156">
    <property type="term" value="P:homophilic cell adhesion via plasma membrane adhesion molecules"/>
    <property type="evidence" value="ECO:0007669"/>
    <property type="project" value="InterPro"/>
</dbReference>
<feature type="domain" description="Cadherin" evidence="18">
    <location>
        <begin position="200"/>
        <end position="308"/>
    </location>
</feature>
<dbReference type="RefSeq" id="XP_032834829.1">
    <property type="nucleotide sequence ID" value="XM_032978938.1"/>
</dbReference>
<dbReference type="GO" id="GO:0044331">
    <property type="term" value="P:cell-cell adhesion mediated by cadherin"/>
    <property type="evidence" value="ECO:0007669"/>
    <property type="project" value="TreeGrafter"/>
</dbReference>
<dbReference type="KEGG" id="pmrn:116957024"/>
<keyword evidence="6" id="KW-0677">Repeat</keyword>
<evidence type="ECO:0000256" key="17">
    <source>
        <dbReference type="SAM" id="SignalP"/>
    </source>
</evidence>
<keyword evidence="19" id="KW-1185">Reference proteome</keyword>
<dbReference type="FunFam" id="2.60.40.60:FF:000020">
    <property type="entry name" value="Dachsous cadherin-related 1b"/>
    <property type="match status" value="1"/>
</dbReference>
<feature type="compositionally biased region" description="Low complexity" evidence="15">
    <location>
        <begin position="812"/>
        <end position="821"/>
    </location>
</feature>
<dbReference type="GO" id="GO:0000902">
    <property type="term" value="P:cell morphogenesis"/>
    <property type="evidence" value="ECO:0007669"/>
    <property type="project" value="TreeGrafter"/>
</dbReference>
<reference evidence="20" key="1">
    <citation type="submission" date="2025-08" db="UniProtKB">
        <authorList>
            <consortium name="RefSeq"/>
        </authorList>
    </citation>
    <scope>IDENTIFICATION</scope>
    <source>
        <tissue evidence="20">Sperm</tissue>
    </source>
</reference>
<feature type="region of interest" description="Disordered" evidence="15">
    <location>
        <begin position="789"/>
        <end position="850"/>
    </location>
</feature>
<dbReference type="FunFam" id="2.60.40.60:FF:000123">
    <property type="entry name" value="Protocadherin beta 4"/>
    <property type="match status" value="1"/>
</dbReference>
<dbReference type="Pfam" id="PF01049">
    <property type="entry name" value="CADH_Y-type_LIR"/>
    <property type="match status" value="2"/>
</dbReference>
<keyword evidence="10 16" id="KW-0472">Membrane</keyword>
<organism evidence="19 20">
    <name type="scientific">Petromyzon marinus</name>
    <name type="common">Sea lamprey</name>
    <dbReference type="NCBI Taxonomy" id="7757"/>
    <lineage>
        <taxon>Eukaryota</taxon>
        <taxon>Metazoa</taxon>
        <taxon>Chordata</taxon>
        <taxon>Craniata</taxon>
        <taxon>Vertebrata</taxon>
        <taxon>Cyclostomata</taxon>
        <taxon>Hyperoartia</taxon>
        <taxon>Petromyzontiformes</taxon>
        <taxon>Petromyzontidae</taxon>
        <taxon>Petromyzon</taxon>
    </lineage>
</organism>
<evidence type="ECO:0000256" key="12">
    <source>
        <dbReference type="PROSITE-ProRule" id="PRU00043"/>
    </source>
</evidence>
<evidence type="ECO:0000256" key="15">
    <source>
        <dbReference type="SAM" id="MobiDB-lite"/>
    </source>
</evidence>
<comment type="subcellular location">
    <subcellularLocation>
        <location evidence="1 13">Cell membrane</location>
        <topology evidence="1 13">Single-pass type I membrane protein</topology>
    </subcellularLocation>
</comment>
<dbReference type="GO" id="GO:0008013">
    <property type="term" value="F:beta-catenin binding"/>
    <property type="evidence" value="ECO:0007669"/>
    <property type="project" value="TreeGrafter"/>
</dbReference>
<keyword evidence="5 17" id="KW-0732">Signal</keyword>
<evidence type="ECO:0000256" key="2">
    <source>
        <dbReference type="ARBA" id="ARBA00022475"/>
    </source>
</evidence>
<dbReference type="PRINTS" id="PR00205">
    <property type="entry name" value="CADHERIN"/>
</dbReference>
<evidence type="ECO:0000256" key="11">
    <source>
        <dbReference type="ARBA" id="ARBA00023180"/>
    </source>
</evidence>
<dbReference type="PANTHER" id="PTHR24027:SF422">
    <property type="entry name" value="CADHERIN DOMAIN-CONTAINING PROTEIN"/>
    <property type="match status" value="1"/>
</dbReference>
<evidence type="ECO:0000256" key="14">
    <source>
        <dbReference type="RuleBase" id="RU004357"/>
    </source>
</evidence>
<dbReference type="InterPro" id="IPR002126">
    <property type="entry name" value="Cadherin-like_dom"/>
</dbReference>
<feature type="compositionally biased region" description="Acidic residues" evidence="15">
    <location>
        <begin position="872"/>
        <end position="887"/>
    </location>
</feature>
<dbReference type="InterPro" id="IPR039808">
    <property type="entry name" value="Cadherin"/>
</dbReference>
<evidence type="ECO:0000256" key="13">
    <source>
        <dbReference type="RuleBase" id="RU003318"/>
    </source>
</evidence>
<feature type="region of interest" description="Disordered" evidence="15">
    <location>
        <begin position="735"/>
        <end position="777"/>
    </location>
</feature>
<evidence type="ECO:0000259" key="18">
    <source>
        <dbReference type="PROSITE" id="PS50268"/>
    </source>
</evidence>
<dbReference type="GO" id="GO:0005912">
    <property type="term" value="C:adherens junction"/>
    <property type="evidence" value="ECO:0007669"/>
    <property type="project" value="TreeGrafter"/>
</dbReference>
<evidence type="ECO:0000256" key="5">
    <source>
        <dbReference type="ARBA" id="ARBA00022729"/>
    </source>
</evidence>
<dbReference type="PROSITE" id="PS50268">
    <property type="entry name" value="CADHERIN_2"/>
    <property type="match status" value="4"/>
</dbReference>
<feature type="region of interest" description="Disordered" evidence="15">
    <location>
        <begin position="866"/>
        <end position="894"/>
    </location>
</feature>
<dbReference type="GO" id="GO:0007043">
    <property type="term" value="P:cell-cell junction assembly"/>
    <property type="evidence" value="ECO:0007669"/>
    <property type="project" value="TreeGrafter"/>
</dbReference>
<dbReference type="Proteomes" id="UP001318040">
    <property type="component" value="Chromosome 69"/>
</dbReference>
<protein>
    <submittedName>
        <fullName evidence="20">Cadherin-7-like</fullName>
    </submittedName>
</protein>
<evidence type="ECO:0000313" key="19">
    <source>
        <dbReference type="Proteomes" id="UP001318040"/>
    </source>
</evidence>
<dbReference type="Gene3D" id="2.60.40.60">
    <property type="entry name" value="Cadherins"/>
    <property type="match status" value="5"/>
</dbReference>
<feature type="chain" id="PRO_5042577901" evidence="17">
    <location>
        <begin position="21"/>
        <end position="894"/>
    </location>
</feature>
<keyword evidence="11" id="KW-0325">Glycoprotein</keyword>
<keyword evidence="7 12" id="KW-0106">Calcium</keyword>
<name>A0AAJ7XHF1_PETMA</name>
<dbReference type="GO" id="GO:0016477">
    <property type="term" value="P:cell migration"/>
    <property type="evidence" value="ECO:0007669"/>
    <property type="project" value="TreeGrafter"/>
</dbReference>
<keyword evidence="4" id="KW-0479">Metal-binding</keyword>
<feature type="signal peptide" evidence="17">
    <location>
        <begin position="1"/>
        <end position="20"/>
    </location>
</feature>
<dbReference type="Gene3D" id="4.10.900.10">
    <property type="entry name" value="TCF3-CBD (Catenin binding domain)"/>
    <property type="match status" value="1"/>
</dbReference>
<dbReference type="GO" id="GO:0045296">
    <property type="term" value="F:cadherin binding"/>
    <property type="evidence" value="ECO:0007669"/>
    <property type="project" value="TreeGrafter"/>
</dbReference>
<dbReference type="AlphaFoldDB" id="A0AAJ7XHF1"/>
<keyword evidence="3 13" id="KW-0812">Transmembrane</keyword>
<dbReference type="PROSITE" id="PS00232">
    <property type="entry name" value="CADHERIN_1"/>
    <property type="match status" value="2"/>
</dbReference>
<evidence type="ECO:0000256" key="3">
    <source>
        <dbReference type="ARBA" id="ARBA00022692"/>
    </source>
</evidence>
<proteinExistence type="predicted"/>
<dbReference type="PANTHER" id="PTHR24027">
    <property type="entry name" value="CADHERIN-23"/>
    <property type="match status" value="1"/>
</dbReference>
<evidence type="ECO:0000256" key="8">
    <source>
        <dbReference type="ARBA" id="ARBA00022889"/>
    </source>
</evidence>
<feature type="domain" description="Cadherin" evidence="18">
    <location>
        <begin position="309"/>
        <end position="423"/>
    </location>
</feature>
<accession>A0AAJ7XHF1</accession>
<evidence type="ECO:0000256" key="16">
    <source>
        <dbReference type="SAM" id="Phobius"/>
    </source>
</evidence>
<evidence type="ECO:0000256" key="9">
    <source>
        <dbReference type="ARBA" id="ARBA00022989"/>
    </source>
</evidence>
<dbReference type="GO" id="GO:0016342">
    <property type="term" value="C:catenin complex"/>
    <property type="evidence" value="ECO:0007669"/>
    <property type="project" value="TreeGrafter"/>
</dbReference>
<feature type="compositionally biased region" description="Low complexity" evidence="15">
    <location>
        <begin position="753"/>
        <end position="773"/>
    </location>
</feature>
<comment type="function">
    <text evidence="14">Cadherins are calcium-dependent cell adhesion proteins.</text>
</comment>
<feature type="compositionally biased region" description="Pro residues" evidence="15">
    <location>
        <begin position="740"/>
        <end position="752"/>
    </location>
</feature>
<evidence type="ECO:0000256" key="10">
    <source>
        <dbReference type="ARBA" id="ARBA00023136"/>
    </source>
</evidence>
<keyword evidence="8 13" id="KW-0130">Cell adhesion</keyword>
<feature type="domain" description="Cadherin" evidence="18">
    <location>
        <begin position="424"/>
        <end position="524"/>
    </location>
</feature>
<dbReference type="CDD" id="cd11304">
    <property type="entry name" value="Cadherin_repeat"/>
    <property type="match status" value="4"/>
</dbReference>
<sequence>MAITHLLPCCFLLAVELAAGTHVTAATQPEGGKRAGLVVEWAEPSLDGAWPTGKWAGPQGKWAGFAFDGAGPVPEEGVGPTHDGGPRRRIPRSWVWNQFFVVEEYTGTEPIKVGRVHLEADQGDGSVRYELWGEGAGTEFTVDTSTGEVFVMRRLDREARDRYRLQARAKDAETGRALAAPSDFVVTVQDVNDNEPRFVGRQPYYGTVQEMASAGTLVMRLEATDADDPSYGNAAKLVYTLHEGGEYFSINASTGELRTLQGDLDREALPWLRAVVTARDMGGLQGGLVATATVSVTLGDVNDNPPRFTNASFEFHVREGAALGEELGRLGATDPDEGPNAEAAFRVLPSPSSLFFHVHTDPASNQGVVTLAQRLDYERQSSHALRVQVLSASRPQGVPVPWGPPHEAALLVVVGDEDEPPAFSAPRYRFHVSEAAKPATAVGSVTARDPDHARRPIRYRVEGAGVFEMNAVSGELSTRETLDRETTQLYNLSVWAYEEGMPSQDSRVWVEVVVTDVNDNAPQPKPTVAHTCDIVTEGQELALLGAVDRDEAQNARPFNFSCRDAHPNITLRDNGDGTASLLSRVSGHLAVSPLSLLVLVTDSGSPRLTGSALVLLHSCPCRGDGDGGGDGTGTGPHACPLPGSGGPAGGRAWSSRRAGLSPQAIAALVGSVLLLTALALLLLALRRRCAGPLRSDCTDVASDEGAIVRDNVVSYDDEGGGEEDTRAFDVSALAARSPRWPRPPRPPSPAAAPAPLARPSAAARRSPRAARPPGAGVSALVAERLRRADGDEAAPPYDSVQVYGDEGGGSVAGSLSSLGSARDGDDGDGGDGGDVRGGSRRRRDAAGRYDYLDEWGPRFEKLARLYSHGSDVEDDDDDDEDDDDDDGGGGGLNY</sequence>
<dbReference type="GO" id="GO:0005509">
    <property type="term" value="F:calcium ion binding"/>
    <property type="evidence" value="ECO:0007669"/>
    <property type="project" value="UniProtKB-UniRule"/>
</dbReference>
<gene>
    <name evidence="20" type="primary">LOC116957024</name>
</gene>
<dbReference type="SMART" id="SM00112">
    <property type="entry name" value="CA"/>
    <property type="match status" value="4"/>
</dbReference>
<keyword evidence="2" id="KW-1003">Cell membrane</keyword>
<feature type="domain" description="Cadherin" evidence="18">
    <location>
        <begin position="119"/>
        <end position="198"/>
    </location>
</feature>
<dbReference type="InterPro" id="IPR015919">
    <property type="entry name" value="Cadherin-like_sf"/>
</dbReference>
<evidence type="ECO:0000256" key="7">
    <source>
        <dbReference type="ARBA" id="ARBA00022837"/>
    </source>
</evidence>
<dbReference type="InterPro" id="IPR000233">
    <property type="entry name" value="Cadherin_Y-type_LIR"/>
</dbReference>
<dbReference type="FunFam" id="2.60.40.60:FF:000009">
    <property type="entry name" value="Cadherin 24"/>
    <property type="match status" value="1"/>
</dbReference>